<evidence type="ECO:0000256" key="1">
    <source>
        <dbReference type="ARBA" id="ARBA00023015"/>
    </source>
</evidence>
<dbReference type="Gene3D" id="1.10.10.10">
    <property type="entry name" value="Winged helix-like DNA-binding domain superfamily/Winged helix DNA-binding domain"/>
    <property type="match status" value="1"/>
</dbReference>
<dbReference type="SMART" id="SM00347">
    <property type="entry name" value="HTH_MARR"/>
    <property type="match status" value="1"/>
</dbReference>
<dbReference type="InterPro" id="IPR036390">
    <property type="entry name" value="WH_DNA-bd_sf"/>
</dbReference>
<dbReference type="PANTHER" id="PTHR42756:SF1">
    <property type="entry name" value="TRANSCRIPTIONAL REPRESSOR OF EMRAB OPERON"/>
    <property type="match status" value="1"/>
</dbReference>
<gene>
    <name evidence="5" type="ORF">HGA07_12235</name>
</gene>
<dbReference type="SUPFAM" id="SSF46785">
    <property type="entry name" value="Winged helix' DNA-binding domain"/>
    <property type="match status" value="1"/>
</dbReference>
<dbReference type="AlphaFoldDB" id="A0A7X6RI91"/>
<sequence length="175" mass="19994">MVDADYIVELERALTRIAHLLTRARRHDRTVAAAGVNLDRANVPLLRMLADAEEPMRMGELAACLDVEAPHVTRQIQRLEREGLVDRVVDPDDRRAQRVRITTEGRASVDAIRRVSRRHMREALASWSIEDLRQLAALNHRMVDDFLANAERTEAFDRRWTRTTTTPAGPDAPTR</sequence>
<evidence type="ECO:0000256" key="2">
    <source>
        <dbReference type="ARBA" id="ARBA00023125"/>
    </source>
</evidence>
<feature type="domain" description="HTH marR-type" evidence="4">
    <location>
        <begin position="7"/>
        <end position="144"/>
    </location>
</feature>
<accession>A0A7X6RI91</accession>
<evidence type="ECO:0000313" key="6">
    <source>
        <dbReference type="Proteomes" id="UP000523447"/>
    </source>
</evidence>
<dbReference type="PRINTS" id="PR00598">
    <property type="entry name" value="HTHMARR"/>
</dbReference>
<proteinExistence type="predicted"/>
<organism evidence="5 6">
    <name type="scientific">Nocardia veterana</name>
    <dbReference type="NCBI Taxonomy" id="132249"/>
    <lineage>
        <taxon>Bacteria</taxon>
        <taxon>Bacillati</taxon>
        <taxon>Actinomycetota</taxon>
        <taxon>Actinomycetes</taxon>
        <taxon>Mycobacteriales</taxon>
        <taxon>Nocardiaceae</taxon>
        <taxon>Nocardia</taxon>
    </lineage>
</organism>
<name>A0A7X6RI91_9NOCA</name>
<evidence type="ECO:0000259" key="4">
    <source>
        <dbReference type="PROSITE" id="PS50995"/>
    </source>
</evidence>
<dbReference type="InterPro" id="IPR000835">
    <property type="entry name" value="HTH_MarR-typ"/>
</dbReference>
<reference evidence="5 6" key="1">
    <citation type="submission" date="2020-04" db="EMBL/GenBank/DDBJ databases">
        <title>MicrobeNet Type strains.</title>
        <authorList>
            <person name="Nicholson A.C."/>
        </authorList>
    </citation>
    <scope>NUCLEOTIDE SEQUENCE [LARGE SCALE GENOMIC DNA]</scope>
    <source>
        <strain evidence="5 6">DSM 44445</strain>
    </source>
</reference>
<dbReference type="Proteomes" id="UP000523447">
    <property type="component" value="Unassembled WGS sequence"/>
</dbReference>
<keyword evidence="2" id="KW-0238">DNA-binding</keyword>
<dbReference type="Pfam" id="PF12802">
    <property type="entry name" value="MarR_2"/>
    <property type="match status" value="1"/>
</dbReference>
<dbReference type="PANTHER" id="PTHR42756">
    <property type="entry name" value="TRANSCRIPTIONAL REGULATOR, MARR"/>
    <property type="match status" value="1"/>
</dbReference>
<keyword evidence="3" id="KW-0804">Transcription</keyword>
<comment type="caution">
    <text evidence="5">The sequence shown here is derived from an EMBL/GenBank/DDBJ whole genome shotgun (WGS) entry which is preliminary data.</text>
</comment>
<dbReference type="EMBL" id="JAAXPE010000010">
    <property type="protein sequence ID" value="NKY86393.1"/>
    <property type="molecule type" value="Genomic_DNA"/>
</dbReference>
<keyword evidence="6" id="KW-1185">Reference proteome</keyword>
<dbReference type="InterPro" id="IPR036388">
    <property type="entry name" value="WH-like_DNA-bd_sf"/>
</dbReference>
<dbReference type="GO" id="GO:0003700">
    <property type="term" value="F:DNA-binding transcription factor activity"/>
    <property type="evidence" value="ECO:0007669"/>
    <property type="project" value="InterPro"/>
</dbReference>
<dbReference type="PROSITE" id="PS50995">
    <property type="entry name" value="HTH_MARR_2"/>
    <property type="match status" value="1"/>
</dbReference>
<dbReference type="GO" id="GO:0003677">
    <property type="term" value="F:DNA binding"/>
    <property type="evidence" value="ECO:0007669"/>
    <property type="project" value="UniProtKB-KW"/>
</dbReference>
<evidence type="ECO:0000313" key="5">
    <source>
        <dbReference type="EMBL" id="NKY86393.1"/>
    </source>
</evidence>
<keyword evidence="1" id="KW-0805">Transcription regulation</keyword>
<protein>
    <submittedName>
        <fullName evidence="5">MarR family transcriptional regulator</fullName>
    </submittedName>
</protein>
<evidence type="ECO:0000256" key="3">
    <source>
        <dbReference type="ARBA" id="ARBA00023163"/>
    </source>
</evidence>